<dbReference type="InterPro" id="IPR041372">
    <property type="entry name" value="Cas3_C"/>
</dbReference>
<dbReference type="Pfam" id="PF18395">
    <property type="entry name" value="Cas3_C"/>
    <property type="match status" value="1"/>
</dbReference>
<dbReference type="InterPro" id="IPR006483">
    <property type="entry name" value="CRISPR-assoc_Cas3_HD"/>
</dbReference>
<dbReference type="InterPro" id="IPR001650">
    <property type="entry name" value="Helicase_C-like"/>
</dbReference>
<evidence type="ECO:0000256" key="9">
    <source>
        <dbReference type="ARBA" id="ARBA00023118"/>
    </source>
</evidence>
<keyword evidence="3" id="KW-0540">Nuclease</keyword>
<comment type="similarity">
    <text evidence="2">In the central section; belongs to the CRISPR-associated helicase Cas3 family.</text>
</comment>
<dbReference type="GO" id="GO:0046872">
    <property type="term" value="F:metal ion binding"/>
    <property type="evidence" value="ECO:0007669"/>
    <property type="project" value="UniProtKB-KW"/>
</dbReference>
<proteinExistence type="inferred from homology"/>
<dbReference type="GO" id="GO:0016787">
    <property type="term" value="F:hydrolase activity"/>
    <property type="evidence" value="ECO:0007669"/>
    <property type="project" value="UniProtKB-KW"/>
</dbReference>
<evidence type="ECO:0000313" key="13">
    <source>
        <dbReference type="Proteomes" id="UP000576393"/>
    </source>
</evidence>
<evidence type="ECO:0000256" key="10">
    <source>
        <dbReference type="SAM" id="MobiDB-lite"/>
    </source>
</evidence>
<feature type="domain" description="HD Cas3-type" evidence="11">
    <location>
        <begin position="1"/>
        <end position="187"/>
    </location>
</feature>
<dbReference type="PANTHER" id="PTHR47963:SF9">
    <property type="entry name" value="CRISPR-ASSOCIATED ENDONUCLEASE_HELICASE CAS3"/>
    <property type="match status" value="1"/>
</dbReference>
<evidence type="ECO:0000256" key="3">
    <source>
        <dbReference type="ARBA" id="ARBA00022722"/>
    </source>
</evidence>
<evidence type="ECO:0000259" key="11">
    <source>
        <dbReference type="PROSITE" id="PS51643"/>
    </source>
</evidence>
<dbReference type="NCBIfam" id="TIGR01596">
    <property type="entry name" value="cas3_HD"/>
    <property type="match status" value="1"/>
</dbReference>
<evidence type="ECO:0000256" key="7">
    <source>
        <dbReference type="ARBA" id="ARBA00022806"/>
    </source>
</evidence>
<keyword evidence="12" id="KW-0255">Endonuclease</keyword>
<dbReference type="EC" id="3.1.-.-" evidence="12"/>
<dbReference type="PANTHER" id="PTHR47963">
    <property type="entry name" value="DEAD-BOX ATP-DEPENDENT RNA HELICASE 47, MITOCHONDRIAL"/>
    <property type="match status" value="1"/>
</dbReference>
<dbReference type="SUPFAM" id="SSF52540">
    <property type="entry name" value="P-loop containing nucleoside triphosphate hydrolases"/>
    <property type="match status" value="1"/>
</dbReference>
<keyword evidence="8" id="KW-0067">ATP-binding</keyword>
<dbReference type="CDD" id="cd17930">
    <property type="entry name" value="DEXHc_cas3"/>
    <property type="match status" value="1"/>
</dbReference>
<evidence type="ECO:0000256" key="1">
    <source>
        <dbReference type="ARBA" id="ARBA00006847"/>
    </source>
</evidence>
<keyword evidence="4" id="KW-0479">Metal-binding</keyword>
<dbReference type="CDD" id="cd09641">
    <property type="entry name" value="Cas3''_I"/>
    <property type="match status" value="1"/>
</dbReference>
<dbReference type="AlphaFoldDB" id="A0A852V7W1"/>
<gene>
    <name evidence="12" type="ORF">HDA43_006791</name>
</gene>
<reference evidence="12 13" key="1">
    <citation type="submission" date="2020-07" db="EMBL/GenBank/DDBJ databases">
        <title>Sequencing the genomes of 1000 actinobacteria strains.</title>
        <authorList>
            <person name="Klenk H.-P."/>
        </authorList>
    </citation>
    <scope>NUCLEOTIDE SEQUENCE [LARGE SCALE GENOMIC DNA]</scope>
    <source>
        <strain evidence="12 13">DSM 45763</strain>
    </source>
</reference>
<dbReference type="InterPro" id="IPR054712">
    <property type="entry name" value="Cas3-like_dom"/>
</dbReference>
<dbReference type="GO" id="GO:0003723">
    <property type="term" value="F:RNA binding"/>
    <property type="evidence" value="ECO:0007669"/>
    <property type="project" value="TreeGrafter"/>
</dbReference>
<dbReference type="SUPFAM" id="SSF109604">
    <property type="entry name" value="HD-domain/PDEase-like"/>
    <property type="match status" value="1"/>
</dbReference>
<keyword evidence="13" id="KW-1185">Reference proteome</keyword>
<feature type="compositionally biased region" description="Basic and acidic residues" evidence="10">
    <location>
        <begin position="359"/>
        <end position="377"/>
    </location>
</feature>
<dbReference type="EC" id="3.6.4.-" evidence="12"/>
<dbReference type="SMART" id="SM00490">
    <property type="entry name" value="HELICc"/>
    <property type="match status" value="1"/>
</dbReference>
<dbReference type="EMBL" id="JACCCO010000004">
    <property type="protein sequence ID" value="NYF44549.1"/>
    <property type="molecule type" value="Genomic_DNA"/>
</dbReference>
<accession>A0A852V7W1</accession>
<dbReference type="InterPro" id="IPR006474">
    <property type="entry name" value="Helicase_Cas3_CRISPR-ass_core"/>
</dbReference>
<dbReference type="Proteomes" id="UP000576393">
    <property type="component" value="Unassembled WGS sequence"/>
</dbReference>
<dbReference type="GO" id="GO:0005524">
    <property type="term" value="F:ATP binding"/>
    <property type="evidence" value="ECO:0007669"/>
    <property type="project" value="UniProtKB-KW"/>
</dbReference>
<evidence type="ECO:0000256" key="5">
    <source>
        <dbReference type="ARBA" id="ARBA00022741"/>
    </source>
</evidence>
<evidence type="ECO:0000256" key="6">
    <source>
        <dbReference type="ARBA" id="ARBA00022801"/>
    </source>
</evidence>
<dbReference type="InterPro" id="IPR038257">
    <property type="entry name" value="CRISPR-assoc_Cas3_HD_sf"/>
</dbReference>
<sequence length="919" mass="101114">MDTAAVAEEIWDHYLPPSTKKWLDDTSGGRGRLFFAWLCGIHDCGKATPAFQSVDDEGAEAVRRVGLTWNAHAVKRNPWRHDKAGAMILRTLLREAGWDAQQVAWLWPLVAGHHGSFPSVGVFSGRITARGEPQGKGPAWSEVQRALVETFTRLLGYEGLAEVQPTAVPSRAVQLQLSGLVVMADWIASDERHFWGIDNLADVSLDKARSRAADAWESLGLRRGWGVLGLPASDAFRERFGQPARPSQDLVIRTARHMPAPGLLIAEAPMGDGKSKAALLGAEVLAARFGADGVYVGMPTQATSDPMFSQVRAWLAKLGDGLAEQVTLLHGKRRFNKEWCALLREFDGDADGRFGSVAEDERSRSERSLCEDDEPERKGPAAWFLGPMRGLLSPFVVGTIDQLLYAATRTKHVMLRAAGLMGKVVILDEVHAADVYMSQFLKEGLRWLGQAQVPVIMLSATLPPAQRQELVAAYLAGAASQEEFDVRDLPEPQGYPNVTAACLVDGRAVYDVAHVGQWREDLKVAVTVLPETPSSGTSNKSAAGGLVADLIEERLAQGGCALVIRNTVPRAQETYRELRGRFGDEVRLLHGRMTAHDRAEKTEACLKLLGPPAEDGPGRPRRLILVATQLAEQSFDVDADLLVTDLTTIDLLLQRLGRVHRHDGVERPERLRKPEVVVTGFAPQRGQVPWILPASEGIYGRYLLLRTAAVVCQAEGGRWLVPRDVPHLVRKVYDGEPGLVPPDWVGAEQEAYAEWQSKQGKRARSAEDYLLTRRNEHTSPTLDGLHYGAAYGRVTDETLQAVVRDGDPSMEVVLIRGDDRGYRTLGGRWLGVNGEALSQELLEEVLGATVRLPPKLTQAAERDLAPLDGWRDHPWLKHTRVVILDETGAAALDAYTLRYDEELGLIVEGGPQWHGRRRR</sequence>
<protein>
    <submittedName>
        <fullName evidence="12">CRISPR-associated endonuclease/helicase Cas3</fullName>
        <ecNumber evidence="12">3.1.-.-</ecNumber>
        <ecNumber evidence="12">3.6.4.-</ecNumber>
    </submittedName>
</protein>
<dbReference type="NCBIfam" id="TIGR01587">
    <property type="entry name" value="cas3_core"/>
    <property type="match status" value="1"/>
</dbReference>
<organism evidence="12 13">
    <name type="scientific">Streptosporangium sandarakinum</name>
    <dbReference type="NCBI Taxonomy" id="1260955"/>
    <lineage>
        <taxon>Bacteria</taxon>
        <taxon>Bacillati</taxon>
        <taxon>Actinomycetota</taxon>
        <taxon>Actinomycetes</taxon>
        <taxon>Streptosporangiales</taxon>
        <taxon>Streptosporangiaceae</taxon>
        <taxon>Streptosporangium</taxon>
    </lineage>
</organism>
<dbReference type="Pfam" id="PF18019">
    <property type="entry name" value="Cas3_HD"/>
    <property type="match status" value="1"/>
</dbReference>
<evidence type="ECO:0000256" key="2">
    <source>
        <dbReference type="ARBA" id="ARBA00009046"/>
    </source>
</evidence>
<evidence type="ECO:0000256" key="8">
    <source>
        <dbReference type="ARBA" id="ARBA00022840"/>
    </source>
</evidence>
<comment type="similarity">
    <text evidence="1">In the N-terminal section; belongs to the CRISPR-associated nuclease Cas3-HD family.</text>
</comment>
<feature type="region of interest" description="Disordered" evidence="10">
    <location>
        <begin position="354"/>
        <end position="377"/>
    </location>
</feature>
<dbReference type="InterPro" id="IPR027417">
    <property type="entry name" value="P-loop_NTPase"/>
</dbReference>
<dbReference type="GO" id="GO:0004519">
    <property type="term" value="F:endonuclease activity"/>
    <property type="evidence" value="ECO:0007669"/>
    <property type="project" value="UniProtKB-KW"/>
</dbReference>
<keyword evidence="5" id="KW-0547">Nucleotide-binding</keyword>
<keyword evidence="9" id="KW-0051">Antiviral defense</keyword>
<dbReference type="PROSITE" id="PS51643">
    <property type="entry name" value="HD_CAS3"/>
    <property type="match status" value="1"/>
</dbReference>
<dbReference type="Pfam" id="PF22590">
    <property type="entry name" value="Cas3-like_C_2"/>
    <property type="match status" value="1"/>
</dbReference>
<evidence type="ECO:0000256" key="4">
    <source>
        <dbReference type="ARBA" id="ARBA00022723"/>
    </source>
</evidence>
<comment type="caution">
    <text evidence="12">The sequence shown here is derived from an EMBL/GenBank/DDBJ whole genome shotgun (WGS) entry which is preliminary data.</text>
</comment>
<keyword evidence="6 12" id="KW-0378">Hydrolase</keyword>
<dbReference type="Gene3D" id="1.10.3210.30">
    <property type="match status" value="1"/>
</dbReference>
<dbReference type="Gene3D" id="3.40.50.300">
    <property type="entry name" value="P-loop containing nucleotide triphosphate hydrolases"/>
    <property type="match status" value="2"/>
</dbReference>
<dbReference type="GO" id="GO:0051607">
    <property type="term" value="P:defense response to virus"/>
    <property type="evidence" value="ECO:0007669"/>
    <property type="project" value="UniProtKB-KW"/>
</dbReference>
<name>A0A852V7W1_9ACTN</name>
<evidence type="ECO:0000313" key="12">
    <source>
        <dbReference type="EMBL" id="NYF44549.1"/>
    </source>
</evidence>
<dbReference type="GO" id="GO:0003724">
    <property type="term" value="F:RNA helicase activity"/>
    <property type="evidence" value="ECO:0007669"/>
    <property type="project" value="TreeGrafter"/>
</dbReference>
<dbReference type="InterPro" id="IPR050547">
    <property type="entry name" value="DEAD_box_RNA_helicases"/>
</dbReference>
<keyword evidence="7 12" id="KW-0347">Helicase</keyword>